<dbReference type="WBParaSite" id="PSAMB.scaffold14703size1806.g36195.t1">
    <property type="protein sequence ID" value="PSAMB.scaffold14703size1806.g36195.t1"/>
    <property type="gene ID" value="PSAMB.scaffold14703size1806.g36195"/>
</dbReference>
<feature type="compositionally biased region" description="Low complexity" evidence="1">
    <location>
        <begin position="77"/>
        <end position="100"/>
    </location>
</feature>
<organism evidence="2 3">
    <name type="scientific">Plectus sambesii</name>
    <dbReference type="NCBI Taxonomy" id="2011161"/>
    <lineage>
        <taxon>Eukaryota</taxon>
        <taxon>Metazoa</taxon>
        <taxon>Ecdysozoa</taxon>
        <taxon>Nematoda</taxon>
        <taxon>Chromadorea</taxon>
        <taxon>Plectida</taxon>
        <taxon>Plectina</taxon>
        <taxon>Plectoidea</taxon>
        <taxon>Plectidae</taxon>
        <taxon>Plectus</taxon>
    </lineage>
</organism>
<sequence>MHSIAPSPQRRLTEFPSQSRPRPPPVQPCAVVRAPLYVDSLPPPTSPPQMPIVKLQNHALALAEQQARERDADAISDDSVSVDSAASTCSSSPALSPYSSGHHQVGITCGHARAHCVNLAHTQ</sequence>
<evidence type="ECO:0000313" key="2">
    <source>
        <dbReference type="Proteomes" id="UP000887566"/>
    </source>
</evidence>
<name>A0A914V2G6_9BILA</name>
<reference evidence="3" key="1">
    <citation type="submission" date="2022-11" db="UniProtKB">
        <authorList>
            <consortium name="WormBaseParasite"/>
        </authorList>
    </citation>
    <scope>IDENTIFICATION</scope>
</reference>
<evidence type="ECO:0000256" key="1">
    <source>
        <dbReference type="SAM" id="MobiDB-lite"/>
    </source>
</evidence>
<dbReference type="AlphaFoldDB" id="A0A914V2G6"/>
<keyword evidence="2" id="KW-1185">Reference proteome</keyword>
<dbReference type="Proteomes" id="UP000887566">
    <property type="component" value="Unplaced"/>
</dbReference>
<accession>A0A914V2G6</accession>
<protein>
    <submittedName>
        <fullName evidence="3">Uncharacterized protein</fullName>
    </submittedName>
</protein>
<feature type="region of interest" description="Disordered" evidence="1">
    <location>
        <begin position="1"/>
        <end position="28"/>
    </location>
</feature>
<proteinExistence type="predicted"/>
<feature type="region of interest" description="Disordered" evidence="1">
    <location>
        <begin position="66"/>
        <end position="104"/>
    </location>
</feature>
<evidence type="ECO:0000313" key="3">
    <source>
        <dbReference type="WBParaSite" id="PSAMB.scaffold14703size1806.g36195.t1"/>
    </source>
</evidence>